<dbReference type="Proteomes" id="UP000007151">
    <property type="component" value="Unassembled WGS sequence"/>
</dbReference>
<feature type="transmembrane region" description="Helical" evidence="1">
    <location>
        <begin position="116"/>
        <end position="138"/>
    </location>
</feature>
<gene>
    <name evidence="2" type="ORF">KGM_213858B</name>
</gene>
<sequence length="161" mass="18847">ETLTRGKMDEQYLKEQLNIGKLIKERVSDSLRNVDVLNVLKKMVESAPESEETEEIRQQLDGILTQYNSLPEEQKVQFARQVKEALTNKLAKKLEEAPLDFSEVETFLRDAVRTQIYLYSAAAVVFVIIVVFFGYKLYKSIKEKEKKKEEKKKLKQMKKKK</sequence>
<keyword evidence="1" id="KW-0812">Transmembrane</keyword>
<evidence type="ECO:0000313" key="3">
    <source>
        <dbReference type="Proteomes" id="UP000007151"/>
    </source>
</evidence>
<dbReference type="KEGG" id="dpl:KGM_213858B"/>
<name>A0A212ELA8_DANPL</name>
<protein>
    <submittedName>
        <fullName evidence="2">Uncharacterized protein</fullName>
    </submittedName>
</protein>
<reference evidence="2 3" key="1">
    <citation type="journal article" date="2011" name="Cell">
        <title>The monarch butterfly genome yields insights into long-distance migration.</title>
        <authorList>
            <person name="Zhan S."/>
            <person name="Merlin C."/>
            <person name="Boore J.L."/>
            <person name="Reppert S.M."/>
        </authorList>
    </citation>
    <scope>NUCLEOTIDE SEQUENCE [LARGE SCALE GENOMIC DNA]</scope>
    <source>
        <strain evidence="2">F-2</strain>
    </source>
</reference>
<comment type="caution">
    <text evidence="2">The sequence shown here is derived from an EMBL/GenBank/DDBJ whole genome shotgun (WGS) entry which is preliminary data.</text>
</comment>
<dbReference type="EMBL" id="AGBW02014100">
    <property type="protein sequence ID" value="OWR42258.1"/>
    <property type="molecule type" value="Genomic_DNA"/>
</dbReference>
<proteinExistence type="predicted"/>
<keyword evidence="1" id="KW-0472">Membrane</keyword>
<dbReference type="eggNOG" id="ENOG502TCN2">
    <property type="taxonomic scope" value="Eukaryota"/>
</dbReference>
<feature type="non-terminal residue" evidence="2">
    <location>
        <position position="1"/>
    </location>
</feature>
<accession>A0A212ELA8</accession>
<dbReference type="AlphaFoldDB" id="A0A212ELA8"/>
<keyword evidence="1" id="KW-1133">Transmembrane helix</keyword>
<organism evidence="2 3">
    <name type="scientific">Danaus plexippus plexippus</name>
    <dbReference type="NCBI Taxonomy" id="278856"/>
    <lineage>
        <taxon>Eukaryota</taxon>
        <taxon>Metazoa</taxon>
        <taxon>Ecdysozoa</taxon>
        <taxon>Arthropoda</taxon>
        <taxon>Hexapoda</taxon>
        <taxon>Insecta</taxon>
        <taxon>Pterygota</taxon>
        <taxon>Neoptera</taxon>
        <taxon>Endopterygota</taxon>
        <taxon>Lepidoptera</taxon>
        <taxon>Glossata</taxon>
        <taxon>Ditrysia</taxon>
        <taxon>Papilionoidea</taxon>
        <taxon>Nymphalidae</taxon>
        <taxon>Danainae</taxon>
        <taxon>Danaini</taxon>
        <taxon>Danaina</taxon>
        <taxon>Danaus</taxon>
        <taxon>Danaus</taxon>
    </lineage>
</organism>
<evidence type="ECO:0000256" key="1">
    <source>
        <dbReference type="SAM" id="Phobius"/>
    </source>
</evidence>
<dbReference type="InParanoid" id="A0A212ELA8"/>
<keyword evidence="3" id="KW-1185">Reference proteome</keyword>
<evidence type="ECO:0000313" key="2">
    <source>
        <dbReference type="EMBL" id="OWR42258.1"/>
    </source>
</evidence>